<proteinExistence type="predicted"/>
<sequence length="285" mass="31142">MLADKVFVDLPTRETQAVSKLVPQPVILDKERSVTTSQVWKEVKGNGTVTMQKETTYNKGKNVPTKNSFNALTISEIVVDVASISNQQVEIIQQSAADLKTQRLGLVDELSNEEKLVEKELLGVNVNKAQMEGVVIAKRLDILSSKLVKRISLQAPKQVESELKLVEQPGKHLESNQGLIVTVARKEQIGNEDVLSEQIGEVKVELQIGNEDVLKKKKTELITDVVVQQKLGTGAELAEVIGPISLTQGLDFGPETANKNGEIHQIVQATARENTSAIAPSKGKR</sequence>
<keyword evidence="2" id="KW-1185">Reference proteome</keyword>
<dbReference type="EMBL" id="BAABME010015990">
    <property type="protein sequence ID" value="GAA0143954.1"/>
    <property type="molecule type" value="Genomic_DNA"/>
</dbReference>
<gene>
    <name evidence="1" type="ORF">LIER_35840</name>
</gene>
<dbReference type="AlphaFoldDB" id="A0AAV3NX10"/>
<evidence type="ECO:0000313" key="2">
    <source>
        <dbReference type="Proteomes" id="UP001454036"/>
    </source>
</evidence>
<accession>A0AAV3NX10</accession>
<dbReference type="Proteomes" id="UP001454036">
    <property type="component" value="Unassembled WGS sequence"/>
</dbReference>
<organism evidence="1 2">
    <name type="scientific">Lithospermum erythrorhizon</name>
    <name type="common">Purple gromwell</name>
    <name type="synonym">Lithospermum officinale var. erythrorhizon</name>
    <dbReference type="NCBI Taxonomy" id="34254"/>
    <lineage>
        <taxon>Eukaryota</taxon>
        <taxon>Viridiplantae</taxon>
        <taxon>Streptophyta</taxon>
        <taxon>Embryophyta</taxon>
        <taxon>Tracheophyta</taxon>
        <taxon>Spermatophyta</taxon>
        <taxon>Magnoliopsida</taxon>
        <taxon>eudicotyledons</taxon>
        <taxon>Gunneridae</taxon>
        <taxon>Pentapetalae</taxon>
        <taxon>asterids</taxon>
        <taxon>lamiids</taxon>
        <taxon>Boraginales</taxon>
        <taxon>Boraginaceae</taxon>
        <taxon>Boraginoideae</taxon>
        <taxon>Lithospermeae</taxon>
        <taxon>Lithospermum</taxon>
    </lineage>
</organism>
<reference evidence="1 2" key="1">
    <citation type="submission" date="2024-01" db="EMBL/GenBank/DDBJ databases">
        <title>The complete chloroplast genome sequence of Lithospermum erythrorhizon: insights into the phylogenetic relationship among Boraginaceae species and the maternal lineages of purple gromwells.</title>
        <authorList>
            <person name="Okada T."/>
            <person name="Watanabe K."/>
        </authorList>
    </citation>
    <scope>NUCLEOTIDE SEQUENCE [LARGE SCALE GENOMIC DNA]</scope>
</reference>
<protein>
    <submittedName>
        <fullName evidence="1">Uncharacterized protein</fullName>
    </submittedName>
</protein>
<evidence type="ECO:0000313" key="1">
    <source>
        <dbReference type="EMBL" id="GAA0143954.1"/>
    </source>
</evidence>
<comment type="caution">
    <text evidence="1">The sequence shown here is derived from an EMBL/GenBank/DDBJ whole genome shotgun (WGS) entry which is preliminary data.</text>
</comment>
<name>A0AAV3NX10_LITER</name>